<proteinExistence type="predicted"/>
<reference evidence="2" key="1">
    <citation type="submission" date="2025-08" db="UniProtKB">
        <authorList>
            <consortium name="Ensembl"/>
        </authorList>
    </citation>
    <scope>IDENTIFICATION</scope>
</reference>
<dbReference type="PROSITE" id="PS50053">
    <property type="entry name" value="UBIQUITIN_2"/>
    <property type="match status" value="1"/>
</dbReference>
<feature type="domain" description="Ubiquitin-like" evidence="1">
    <location>
        <begin position="82"/>
        <end position="160"/>
    </location>
</feature>
<evidence type="ECO:0000313" key="2">
    <source>
        <dbReference type="Ensembl" id="ENSCCRP00015092419.1"/>
    </source>
</evidence>
<organism evidence="2 3">
    <name type="scientific">Cyprinus carpio</name>
    <name type="common">Common carp</name>
    <dbReference type="NCBI Taxonomy" id="7962"/>
    <lineage>
        <taxon>Eukaryota</taxon>
        <taxon>Metazoa</taxon>
        <taxon>Chordata</taxon>
        <taxon>Craniata</taxon>
        <taxon>Vertebrata</taxon>
        <taxon>Euteleostomi</taxon>
        <taxon>Actinopterygii</taxon>
        <taxon>Neopterygii</taxon>
        <taxon>Teleostei</taxon>
        <taxon>Ostariophysi</taxon>
        <taxon>Cypriniformes</taxon>
        <taxon>Cyprinidae</taxon>
        <taxon>Cyprininae</taxon>
        <taxon>Cyprinus</taxon>
    </lineage>
</organism>
<dbReference type="Gene3D" id="3.10.20.90">
    <property type="entry name" value="Phosphatidylinositol 3-kinase Catalytic Subunit, Chain A, domain 1"/>
    <property type="match status" value="1"/>
</dbReference>
<dbReference type="AlphaFoldDB" id="A0A8C1Y7C3"/>
<dbReference type="SUPFAM" id="SSF54236">
    <property type="entry name" value="Ubiquitin-like"/>
    <property type="match status" value="1"/>
</dbReference>
<dbReference type="Proteomes" id="UP000694700">
    <property type="component" value="Unplaced"/>
</dbReference>
<dbReference type="Ensembl" id="ENSCCRT00015095387.1">
    <property type="protein sequence ID" value="ENSCCRP00015092419.1"/>
    <property type="gene ID" value="ENSCCRG00015037275.1"/>
</dbReference>
<accession>A0A8C1Y7C3</accession>
<sequence>MYSFAYKSKEHKKHRRPKIYPVLDSMATIFHAALARYLQYEAEPRQCVKRDPKDTVPVHFQPLENSTHASLQVQEPVSPGPKSFNVFYFNGSNGMKIPVAVRSTDTIGKMQQKVLKLRPELGASLNLVYNGKPVQLWQTLSELQVKPGATFITYQKCQGG</sequence>
<dbReference type="CDD" id="cd17039">
    <property type="entry name" value="Ubl_ubiquitin_like"/>
    <property type="match status" value="1"/>
</dbReference>
<protein>
    <recommendedName>
        <fullName evidence="1">Ubiquitin-like domain-containing protein</fullName>
    </recommendedName>
</protein>
<dbReference type="Pfam" id="PF00240">
    <property type="entry name" value="ubiquitin"/>
    <property type="match status" value="1"/>
</dbReference>
<evidence type="ECO:0000259" key="1">
    <source>
        <dbReference type="PROSITE" id="PS50053"/>
    </source>
</evidence>
<dbReference type="InterPro" id="IPR029071">
    <property type="entry name" value="Ubiquitin-like_domsf"/>
</dbReference>
<evidence type="ECO:0000313" key="3">
    <source>
        <dbReference type="Proteomes" id="UP000694700"/>
    </source>
</evidence>
<dbReference type="InterPro" id="IPR000626">
    <property type="entry name" value="Ubiquitin-like_dom"/>
</dbReference>
<name>A0A8C1Y7C3_CYPCA</name>